<dbReference type="PROSITE" id="PS00122">
    <property type="entry name" value="CARBOXYLESTERASE_B_1"/>
    <property type="match status" value="1"/>
</dbReference>
<feature type="chain" id="PRO_5005149963" description="Carboxylic ester hydrolase" evidence="3">
    <location>
        <begin position="24"/>
        <end position="568"/>
    </location>
</feature>
<evidence type="ECO:0000313" key="6">
    <source>
        <dbReference type="Proteomes" id="UP000030752"/>
    </source>
</evidence>
<keyword evidence="6" id="KW-1185">Reference proteome</keyword>
<comment type="similarity">
    <text evidence="1 3">Belongs to the type-B carboxylesterase/lipase family.</text>
</comment>
<dbReference type="AlphaFoldDB" id="W2RNM9"/>
<dbReference type="STRING" id="1220924.W2RNM9"/>
<organism evidence="5 6">
    <name type="scientific">Cyphellophora europaea (strain CBS 101466)</name>
    <name type="common">Phialophora europaea</name>
    <dbReference type="NCBI Taxonomy" id="1220924"/>
    <lineage>
        <taxon>Eukaryota</taxon>
        <taxon>Fungi</taxon>
        <taxon>Dikarya</taxon>
        <taxon>Ascomycota</taxon>
        <taxon>Pezizomycotina</taxon>
        <taxon>Eurotiomycetes</taxon>
        <taxon>Chaetothyriomycetidae</taxon>
        <taxon>Chaetothyriales</taxon>
        <taxon>Cyphellophoraceae</taxon>
        <taxon>Cyphellophora</taxon>
    </lineage>
</organism>
<dbReference type="RefSeq" id="XP_008720835.1">
    <property type="nucleotide sequence ID" value="XM_008722613.1"/>
</dbReference>
<evidence type="ECO:0000313" key="5">
    <source>
        <dbReference type="EMBL" id="ETN37303.1"/>
    </source>
</evidence>
<reference evidence="5 6" key="1">
    <citation type="submission" date="2013-03" db="EMBL/GenBank/DDBJ databases">
        <title>The Genome Sequence of Phialophora europaea CBS 101466.</title>
        <authorList>
            <consortium name="The Broad Institute Genomics Platform"/>
            <person name="Cuomo C."/>
            <person name="de Hoog S."/>
            <person name="Gorbushina A."/>
            <person name="Walker B."/>
            <person name="Young S.K."/>
            <person name="Zeng Q."/>
            <person name="Gargeya S."/>
            <person name="Fitzgerald M."/>
            <person name="Haas B."/>
            <person name="Abouelleil A."/>
            <person name="Allen A.W."/>
            <person name="Alvarado L."/>
            <person name="Arachchi H.M."/>
            <person name="Berlin A.M."/>
            <person name="Chapman S.B."/>
            <person name="Gainer-Dewar J."/>
            <person name="Goldberg J."/>
            <person name="Griggs A."/>
            <person name="Gujja S."/>
            <person name="Hansen M."/>
            <person name="Howarth C."/>
            <person name="Imamovic A."/>
            <person name="Ireland A."/>
            <person name="Larimer J."/>
            <person name="McCowan C."/>
            <person name="Murphy C."/>
            <person name="Pearson M."/>
            <person name="Poon T.W."/>
            <person name="Priest M."/>
            <person name="Roberts A."/>
            <person name="Saif S."/>
            <person name="Shea T."/>
            <person name="Sisk P."/>
            <person name="Sykes S."/>
            <person name="Wortman J."/>
            <person name="Nusbaum C."/>
            <person name="Birren B."/>
        </authorList>
    </citation>
    <scope>NUCLEOTIDE SEQUENCE [LARGE SCALE GENOMIC DNA]</scope>
    <source>
        <strain evidence="5 6">CBS 101466</strain>
    </source>
</reference>
<dbReference type="PANTHER" id="PTHR11559">
    <property type="entry name" value="CARBOXYLESTERASE"/>
    <property type="match status" value="1"/>
</dbReference>
<dbReference type="GO" id="GO:0016787">
    <property type="term" value="F:hydrolase activity"/>
    <property type="evidence" value="ECO:0007669"/>
    <property type="project" value="UniProtKB-KW"/>
</dbReference>
<dbReference type="OrthoDB" id="408631at2759"/>
<keyword evidence="3" id="KW-0732">Signal</keyword>
<dbReference type="ESTHER" id="9euro-w2rnm9">
    <property type="family name" value="Fungal_carboxylesterase_lipase"/>
</dbReference>
<dbReference type="HOGENOM" id="CLU_006586_10_5_1"/>
<evidence type="ECO:0000256" key="3">
    <source>
        <dbReference type="RuleBase" id="RU361235"/>
    </source>
</evidence>
<evidence type="ECO:0000259" key="4">
    <source>
        <dbReference type="Pfam" id="PF00135"/>
    </source>
</evidence>
<dbReference type="eggNOG" id="KOG4389">
    <property type="taxonomic scope" value="Eukaryota"/>
</dbReference>
<dbReference type="Proteomes" id="UP000030752">
    <property type="component" value="Unassembled WGS sequence"/>
</dbReference>
<proteinExistence type="inferred from homology"/>
<dbReference type="InterPro" id="IPR002018">
    <property type="entry name" value="CarbesteraseB"/>
</dbReference>
<dbReference type="InParanoid" id="W2RNM9"/>
<evidence type="ECO:0000256" key="2">
    <source>
        <dbReference type="ARBA" id="ARBA00022801"/>
    </source>
</evidence>
<keyword evidence="2 3" id="KW-0378">Hydrolase</keyword>
<dbReference type="VEuPathDB" id="FungiDB:HMPREF1541_08294"/>
<accession>W2RNM9</accession>
<protein>
    <recommendedName>
        <fullName evidence="3">Carboxylic ester hydrolase</fullName>
        <ecNumber evidence="3">3.1.1.-</ecNumber>
    </recommendedName>
</protein>
<feature type="signal peptide" evidence="3">
    <location>
        <begin position="1"/>
        <end position="23"/>
    </location>
</feature>
<dbReference type="EMBL" id="KB822724">
    <property type="protein sequence ID" value="ETN37303.1"/>
    <property type="molecule type" value="Genomic_DNA"/>
</dbReference>
<dbReference type="InterPro" id="IPR050309">
    <property type="entry name" value="Type-B_Carboxylest/Lipase"/>
</dbReference>
<feature type="domain" description="Carboxylesterase type B" evidence="4">
    <location>
        <begin position="46"/>
        <end position="521"/>
    </location>
</feature>
<dbReference type="InterPro" id="IPR019826">
    <property type="entry name" value="Carboxylesterase_B_AS"/>
</dbReference>
<dbReference type="InterPro" id="IPR019819">
    <property type="entry name" value="Carboxylesterase_B_CS"/>
</dbReference>
<sequence>MNSFALSVLLALAPFLLPFSALAQTSDAFPTINLGYARHAATYTNLTSANLTYGTYANIRFAQPPIGPLRFRAPVTPPPISAEVQTGLVPINSTNCLQAIPSYFPAPLPINGTSWGSEDCLFLDVIVPAGLNASSPAPVLHWLYGGGFFYGAKDWSGNPAALLATADAATEPFIIVASNYRLGALGWMSSETEPELGVNIGLYDAQAALQWTRQYIGLFGGDPERVTVMGQSAGAGIVEHLLAAGVGGQQGGLFQQAVLSSPGYRPHVNRSLEMTEIYKMFLNATGCADVECLRGLSEEDLAAGNAYLLMDTQPEGWIGPSISFGPVIDRQLVKSLPDWVLNETDVGAGGVRRIIAGGMKNDGVASIVAHPTSWTELLDIFARTPTNSTLEALEEMYGTYMNQTSFTPDGDITPTPFDEACGELIYTCHSYFPAKTFSNNSGGSHTARLRRRQTWQSEQTRSYRYEMSILPALHGQDLSYYFYDDVVAAADPTVNASVAATLQSYLRSFILGHELDGWPEYSSEGLERPSWVNITASGFEPVVGEDEAVTAERCQRLIELFGNGDDGW</sequence>
<dbReference type="Pfam" id="PF00135">
    <property type="entry name" value="COesterase"/>
    <property type="match status" value="1"/>
</dbReference>
<dbReference type="PROSITE" id="PS00941">
    <property type="entry name" value="CARBOXYLESTERASE_B_2"/>
    <property type="match status" value="1"/>
</dbReference>
<evidence type="ECO:0000256" key="1">
    <source>
        <dbReference type="ARBA" id="ARBA00005964"/>
    </source>
</evidence>
<dbReference type="GeneID" id="19975633"/>
<name>W2RNM9_CYPE1</name>
<gene>
    <name evidence="5" type="ORF">HMPREF1541_08294</name>
</gene>
<dbReference type="InterPro" id="IPR029058">
    <property type="entry name" value="AB_hydrolase_fold"/>
</dbReference>
<dbReference type="SUPFAM" id="SSF53474">
    <property type="entry name" value="alpha/beta-Hydrolases"/>
    <property type="match status" value="1"/>
</dbReference>
<dbReference type="EC" id="3.1.1.-" evidence="3"/>
<dbReference type="Gene3D" id="3.40.50.1820">
    <property type="entry name" value="alpha/beta hydrolase"/>
    <property type="match status" value="1"/>
</dbReference>